<comment type="similarity">
    <text evidence="1">Belongs to the sigma-70 factor family. ECF subfamily.</text>
</comment>
<dbReference type="Gene3D" id="1.10.1740.10">
    <property type="match status" value="1"/>
</dbReference>
<organism evidence="9 10">
    <name type="scientific">Euzebya pacifica</name>
    <dbReference type="NCBI Taxonomy" id="1608957"/>
    <lineage>
        <taxon>Bacteria</taxon>
        <taxon>Bacillati</taxon>
        <taxon>Actinomycetota</taxon>
        <taxon>Nitriliruptoria</taxon>
        <taxon>Euzebyales</taxon>
    </lineage>
</organism>
<evidence type="ECO:0000256" key="3">
    <source>
        <dbReference type="ARBA" id="ARBA00023082"/>
    </source>
</evidence>
<keyword evidence="5" id="KW-0804">Transcription</keyword>
<dbReference type="InterPro" id="IPR014284">
    <property type="entry name" value="RNA_pol_sigma-70_dom"/>
</dbReference>
<evidence type="ECO:0000313" key="9">
    <source>
        <dbReference type="EMBL" id="AXV08320.1"/>
    </source>
</evidence>
<dbReference type="GO" id="GO:0006352">
    <property type="term" value="P:DNA-templated transcription initiation"/>
    <property type="evidence" value="ECO:0007669"/>
    <property type="project" value="InterPro"/>
</dbReference>
<evidence type="ECO:0000313" key="10">
    <source>
        <dbReference type="Proteomes" id="UP000264006"/>
    </source>
</evidence>
<protein>
    <submittedName>
        <fullName evidence="9">RNA polymerase sigma-70 factor, ECF subfamily</fullName>
    </submittedName>
</protein>
<dbReference type="Pfam" id="PF08281">
    <property type="entry name" value="Sigma70_r4_2"/>
    <property type="match status" value="1"/>
</dbReference>
<dbReference type="EMBL" id="CP031165">
    <property type="protein sequence ID" value="AXV08320.1"/>
    <property type="molecule type" value="Genomic_DNA"/>
</dbReference>
<keyword evidence="10" id="KW-1185">Reference proteome</keyword>
<feature type="domain" description="RNA polymerase sigma-70 region 2" evidence="7">
    <location>
        <begin position="31"/>
        <end position="95"/>
    </location>
</feature>
<keyword evidence="2" id="KW-0805">Transcription regulation</keyword>
<dbReference type="InterPro" id="IPR036388">
    <property type="entry name" value="WH-like_DNA-bd_sf"/>
</dbReference>
<evidence type="ECO:0000256" key="4">
    <source>
        <dbReference type="ARBA" id="ARBA00023125"/>
    </source>
</evidence>
<reference evidence="9 10" key="1">
    <citation type="submission" date="2018-09" db="EMBL/GenBank/DDBJ databases">
        <title>Complete genome sequence of Euzebya sp. DY32-46 isolated from seawater of Pacific Ocean.</title>
        <authorList>
            <person name="Xu L."/>
            <person name="Wu Y.-H."/>
            <person name="Xu X.-W."/>
        </authorList>
    </citation>
    <scope>NUCLEOTIDE SEQUENCE [LARGE SCALE GENOMIC DNA]</scope>
    <source>
        <strain evidence="9 10">DY32-46</strain>
    </source>
</reference>
<dbReference type="PANTHER" id="PTHR43133">
    <property type="entry name" value="RNA POLYMERASE ECF-TYPE SIGMA FACTO"/>
    <property type="match status" value="1"/>
</dbReference>
<keyword evidence="3" id="KW-0731">Sigma factor</keyword>
<evidence type="ECO:0000256" key="6">
    <source>
        <dbReference type="SAM" id="MobiDB-lite"/>
    </source>
</evidence>
<dbReference type="SUPFAM" id="SSF88659">
    <property type="entry name" value="Sigma3 and sigma4 domains of RNA polymerase sigma factors"/>
    <property type="match status" value="1"/>
</dbReference>
<proteinExistence type="inferred from homology"/>
<feature type="region of interest" description="Disordered" evidence="6">
    <location>
        <begin position="256"/>
        <end position="313"/>
    </location>
</feature>
<dbReference type="KEGG" id="euz:DVS28_a3647"/>
<dbReference type="AlphaFoldDB" id="A0A346Y1H3"/>
<keyword evidence="4" id="KW-0238">DNA-binding</keyword>
<dbReference type="Gene3D" id="1.10.10.10">
    <property type="entry name" value="Winged helix-like DNA-binding domain superfamily/Winged helix DNA-binding domain"/>
    <property type="match status" value="1"/>
</dbReference>
<dbReference type="InterPro" id="IPR039425">
    <property type="entry name" value="RNA_pol_sigma-70-like"/>
</dbReference>
<name>A0A346Y1H3_9ACTN</name>
<dbReference type="Pfam" id="PF04542">
    <property type="entry name" value="Sigma70_r2"/>
    <property type="match status" value="1"/>
</dbReference>
<evidence type="ECO:0000256" key="1">
    <source>
        <dbReference type="ARBA" id="ARBA00010641"/>
    </source>
</evidence>
<gene>
    <name evidence="9" type="ORF">DVS28_a3647</name>
</gene>
<dbReference type="InterPro" id="IPR007627">
    <property type="entry name" value="RNA_pol_sigma70_r2"/>
</dbReference>
<dbReference type="PANTHER" id="PTHR43133:SF8">
    <property type="entry name" value="RNA POLYMERASE SIGMA FACTOR HI_1459-RELATED"/>
    <property type="match status" value="1"/>
</dbReference>
<dbReference type="InterPro" id="IPR013249">
    <property type="entry name" value="RNA_pol_sigma70_r4_t2"/>
</dbReference>
<feature type="domain" description="RNA polymerase sigma factor 70 region 4 type 2" evidence="8">
    <location>
        <begin position="125"/>
        <end position="175"/>
    </location>
</feature>
<evidence type="ECO:0000256" key="5">
    <source>
        <dbReference type="ARBA" id="ARBA00023163"/>
    </source>
</evidence>
<sequence>MSTTNSSPPSSPPHRLLAAARAGDDDAFAAIVRQHGPPVMTTCLRWVKDHHTAEDLTQDVFVRLLRSDIAPLDDRELRRWLLQVARNVAIDHHRHSEVVRRSEDAAVDLVIPESAPQRTVEMRVLIAQVLHELSDRDAELVVEHYMEDLSLREMAERRGTTRDTIKVQLHRARARARTIARDRRIDGLPWLPAPFARMTSAVKGMGAQVGLKAAAAVLAPLLVLGGLNLTPDRWPGETRDDDPAVLDAVTEVSVPTATGDTVAAPAGAAAGTSADTQAAEDDAGGRDGGGAPSVDSDPPPALPQDVIPNGRVTVPTTDRTVVESSNYSDREAGTRQLMLLPGVTHEDGVTGLTENPDDTPEERAAFRDICELGGRAEPVLECQEN</sequence>
<dbReference type="GO" id="GO:0016987">
    <property type="term" value="F:sigma factor activity"/>
    <property type="evidence" value="ECO:0007669"/>
    <property type="project" value="UniProtKB-KW"/>
</dbReference>
<evidence type="ECO:0000259" key="7">
    <source>
        <dbReference type="Pfam" id="PF04542"/>
    </source>
</evidence>
<dbReference type="Proteomes" id="UP000264006">
    <property type="component" value="Chromosome"/>
</dbReference>
<dbReference type="InterPro" id="IPR013325">
    <property type="entry name" value="RNA_pol_sigma_r2"/>
</dbReference>
<dbReference type="GO" id="GO:0003677">
    <property type="term" value="F:DNA binding"/>
    <property type="evidence" value="ECO:0007669"/>
    <property type="project" value="UniProtKB-KW"/>
</dbReference>
<accession>A0A346Y1H3</accession>
<evidence type="ECO:0000256" key="2">
    <source>
        <dbReference type="ARBA" id="ARBA00023015"/>
    </source>
</evidence>
<dbReference type="InterPro" id="IPR013324">
    <property type="entry name" value="RNA_pol_sigma_r3/r4-like"/>
</dbReference>
<evidence type="ECO:0000259" key="8">
    <source>
        <dbReference type="Pfam" id="PF08281"/>
    </source>
</evidence>
<dbReference type="NCBIfam" id="TIGR02937">
    <property type="entry name" value="sigma70-ECF"/>
    <property type="match status" value="1"/>
</dbReference>
<feature type="compositionally biased region" description="Low complexity" evidence="6">
    <location>
        <begin position="256"/>
        <end position="277"/>
    </location>
</feature>
<dbReference type="SUPFAM" id="SSF88946">
    <property type="entry name" value="Sigma2 domain of RNA polymerase sigma factors"/>
    <property type="match status" value="1"/>
</dbReference>
<dbReference type="RefSeq" id="WP_164710712.1">
    <property type="nucleotide sequence ID" value="NZ_CP031165.1"/>
</dbReference>